<keyword evidence="6" id="KW-0695">RNA-directed DNA polymerase</keyword>
<keyword evidence="9" id="KW-1185">Reference proteome</keyword>
<evidence type="ECO:0000259" key="7">
    <source>
        <dbReference type="Pfam" id="PF17917"/>
    </source>
</evidence>
<evidence type="ECO:0000313" key="9">
    <source>
        <dbReference type="Proteomes" id="UP000325315"/>
    </source>
</evidence>
<dbReference type="Pfam" id="PF17917">
    <property type="entry name" value="RT_RNaseH"/>
    <property type="match status" value="1"/>
</dbReference>
<evidence type="ECO:0000256" key="2">
    <source>
        <dbReference type="ARBA" id="ARBA00022695"/>
    </source>
</evidence>
<organism evidence="8 9">
    <name type="scientific">Gossypium australe</name>
    <dbReference type="NCBI Taxonomy" id="47621"/>
    <lineage>
        <taxon>Eukaryota</taxon>
        <taxon>Viridiplantae</taxon>
        <taxon>Streptophyta</taxon>
        <taxon>Embryophyta</taxon>
        <taxon>Tracheophyta</taxon>
        <taxon>Spermatophyta</taxon>
        <taxon>Magnoliopsida</taxon>
        <taxon>eudicotyledons</taxon>
        <taxon>Gunneridae</taxon>
        <taxon>Pentapetalae</taxon>
        <taxon>rosids</taxon>
        <taxon>malvids</taxon>
        <taxon>Malvales</taxon>
        <taxon>Malvaceae</taxon>
        <taxon>Malvoideae</taxon>
        <taxon>Gossypium</taxon>
    </lineage>
</organism>
<evidence type="ECO:0000256" key="4">
    <source>
        <dbReference type="ARBA" id="ARBA00022759"/>
    </source>
</evidence>
<dbReference type="PANTHER" id="PTHR34072:SF52">
    <property type="entry name" value="RIBONUCLEASE H"/>
    <property type="match status" value="1"/>
</dbReference>
<accession>A0A5B6WV96</accession>
<dbReference type="AlphaFoldDB" id="A0A5B6WV96"/>
<evidence type="ECO:0000313" key="8">
    <source>
        <dbReference type="EMBL" id="KAA3484825.1"/>
    </source>
</evidence>
<dbReference type="Proteomes" id="UP000325315">
    <property type="component" value="Unassembled WGS sequence"/>
</dbReference>
<keyword evidence="5" id="KW-0378">Hydrolase</keyword>
<evidence type="ECO:0000256" key="3">
    <source>
        <dbReference type="ARBA" id="ARBA00022722"/>
    </source>
</evidence>
<protein>
    <submittedName>
        <fullName evidence="8">Integrase</fullName>
    </submittedName>
</protein>
<dbReference type="OrthoDB" id="415724at2759"/>
<sequence length="127" mass="14795">MLSTEGICVDPTKIEVILDRKQPKNVSEIRSFLCCGLRLKAVEASRTNCPTHDLELAVMVFALKIWRHYLYGEKCVIYIDHNSIKYLLTQTESNLRQIKWIELLKDYDCTVEYHPGLHVRSTLLDEI</sequence>
<dbReference type="SUPFAM" id="SSF56672">
    <property type="entry name" value="DNA/RNA polymerases"/>
    <property type="match status" value="1"/>
</dbReference>
<keyword evidence="4" id="KW-0255">Endonuclease</keyword>
<proteinExistence type="predicted"/>
<dbReference type="InterPro" id="IPR041373">
    <property type="entry name" value="RT_RNaseH"/>
</dbReference>
<evidence type="ECO:0000256" key="5">
    <source>
        <dbReference type="ARBA" id="ARBA00022801"/>
    </source>
</evidence>
<keyword evidence="1" id="KW-0808">Transferase</keyword>
<dbReference type="GO" id="GO:0003964">
    <property type="term" value="F:RNA-directed DNA polymerase activity"/>
    <property type="evidence" value="ECO:0007669"/>
    <property type="project" value="UniProtKB-KW"/>
</dbReference>
<dbReference type="InterPro" id="IPR043502">
    <property type="entry name" value="DNA/RNA_pol_sf"/>
</dbReference>
<feature type="domain" description="Reverse transcriptase RNase H-like" evidence="7">
    <location>
        <begin position="41"/>
        <end position="107"/>
    </location>
</feature>
<dbReference type="GO" id="GO:0016787">
    <property type="term" value="F:hydrolase activity"/>
    <property type="evidence" value="ECO:0007669"/>
    <property type="project" value="UniProtKB-KW"/>
</dbReference>
<reference evidence="9" key="1">
    <citation type="journal article" date="2019" name="Plant Biotechnol. J.">
        <title>Genome sequencing of the Australian wild diploid species Gossypium australe highlights disease resistance and delayed gland morphogenesis.</title>
        <authorList>
            <person name="Cai Y."/>
            <person name="Cai X."/>
            <person name="Wang Q."/>
            <person name="Wang P."/>
            <person name="Zhang Y."/>
            <person name="Cai C."/>
            <person name="Xu Y."/>
            <person name="Wang K."/>
            <person name="Zhou Z."/>
            <person name="Wang C."/>
            <person name="Geng S."/>
            <person name="Li B."/>
            <person name="Dong Q."/>
            <person name="Hou Y."/>
            <person name="Wang H."/>
            <person name="Ai P."/>
            <person name="Liu Z."/>
            <person name="Yi F."/>
            <person name="Sun M."/>
            <person name="An G."/>
            <person name="Cheng J."/>
            <person name="Zhang Y."/>
            <person name="Shi Q."/>
            <person name="Xie Y."/>
            <person name="Shi X."/>
            <person name="Chang Y."/>
            <person name="Huang F."/>
            <person name="Chen Y."/>
            <person name="Hong S."/>
            <person name="Mi L."/>
            <person name="Sun Q."/>
            <person name="Zhang L."/>
            <person name="Zhou B."/>
            <person name="Peng R."/>
            <person name="Zhang X."/>
            <person name="Liu F."/>
        </authorList>
    </citation>
    <scope>NUCLEOTIDE SEQUENCE [LARGE SCALE GENOMIC DNA]</scope>
    <source>
        <strain evidence="9">cv. PA1801</strain>
    </source>
</reference>
<dbReference type="PANTHER" id="PTHR34072">
    <property type="entry name" value="ENZYMATIC POLYPROTEIN-RELATED"/>
    <property type="match status" value="1"/>
</dbReference>
<evidence type="ECO:0000256" key="1">
    <source>
        <dbReference type="ARBA" id="ARBA00022679"/>
    </source>
</evidence>
<keyword evidence="3" id="KW-0540">Nuclease</keyword>
<comment type="caution">
    <text evidence="8">The sequence shown here is derived from an EMBL/GenBank/DDBJ whole genome shotgun (WGS) entry which is preliminary data.</text>
</comment>
<name>A0A5B6WV96_9ROSI</name>
<keyword evidence="2" id="KW-0548">Nucleotidyltransferase</keyword>
<dbReference type="GO" id="GO:0004519">
    <property type="term" value="F:endonuclease activity"/>
    <property type="evidence" value="ECO:0007669"/>
    <property type="project" value="UniProtKB-KW"/>
</dbReference>
<evidence type="ECO:0000256" key="6">
    <source>
        <dbReference type="ARBA" id="ARBA00022918"/>
    </source>
</evidence>
<dbReference type="EMBL" id="SMMG02000002">
    <property type="protein sequence ID" value="KAA3484825.1"/>
    <property type="molecule type" value="Genomic_DNA"/>
</dbReference>
<gene>
    <name evidence="8" type="ORF">EPI10_006883</name>
</gene>